<dbReference type="InterPro" id="IPR050445">
    <property type="entry name" value="Bact_polysacc_biosynth/exp"/>
</dbReference>
<name>A0ABT4D167_9CLOT</name>
<comment type="similarity">
    <text evidence="2">Belongs to the CpsC/CapA family.</text>
</comment>
<proteinExistence type="inferred from homology"/>
<evidence type="ECO:0000256" key="6">
    <source>
        <dbReference type="ARBA" id="ARBA00023136"/>
    </source>
</evidence>
<evidence type="ECO:0000256" key="3">
    <source>
        <dbReference type="ARBA" id="ARBA00022475"/>
    </source>
</evidence>
<keyword evidence="3" id="KW-1003">Cell membrane</keyword>
<dbReference type="PANTHER" id="PTHR32309:SF13">
    <property type="entry name" value="FERRIC ENTEROBACTIN TRANSPORT PROTEIN FEPE"/>
    <property type="match status" value="1"/>
</dbReference>
<evidence type="ECO:0000259" key="8">
    <source>
        <dbReference type="Pfam" id="PF02706"/>
    </source>
</evidence>
<comment type="caution">
    <text evidence="10">The sequence shown here is derived from an EMBL/GenBank/DDBJ whole genome shotgun (WGS) entry which is preliminary data.</text>
</comment>
<evidence type="ECO:0000256" key="5">
    <source>
        <dbReference type="ARBA" id="ARBA00022989"/>
    </source>
</evidence>
<keyword evidence="4 7" id="KW-0812">Transmembrane</keyword>
<dbReference type="EMBL" id="JAPQER010000003">
    <property type="protein sequence ID" value="MCY6484372.1"/>
    <property type="molecule type" value="Genomic_DNA"/>
</dbReference>
<feature type="transmembrane region" description="Helical" evidence="7">
    <location>
        <begin position="177"/>
        <end position="198"/>
    </location>
</feature>
<dbReference type="InterPro" id="IPR032807">
    <property type="entry name" value="GNVR"/>
</dbReference>
<evidence type="ECO:0000313" key="10">
    <source>
        <dbReference type="EMBL" id="MCY6484372.1"/>
    </source>
</evidence>
<dbReference type="PANTHER" id="PTHR32309">
    <property type="entry name" value="TYROSINE-PROTEIN KINASE"/>
    <property type="match status" value="1"/>
</dbReference>
<dbReference type="Pfam" id="PF13807">
    <property type="entry name" value="GNVR"/>
    <property type="match status" value="1"/>
</dbReference>
<keyword evidence="6 7" id="KW-0472">Membrane</keyword>
<keyword evidence="11" id="KW-1185">Reference proteome</keyword>
<feature type="transmembrane region" description="Helical" evidence="7">
    <location>
        <begin position="20"/>
        <end position="42"/>
    </location>
</feature>
<feature type="domain" description="Tyrosine-protein kinase G-rich" evidence="9">
    <location>
        <begin position="156"/>
        <end position="197"/>
    </location>
</feature>
<sequence>MEEEITLDLRELFQILRKRLKLIVGITLITTIAAAIISFFVLTPVYEAKLSVFIGKTAEVQDQKVTYNSSDVVMYQKLVKSYVRIAKTHEVAENVIKKLNLNMTSKELLDNLKVIPQADTQIIDIKIQDKEPEEAKKIVEAVTTAFMEKAPKIIPNGHVQIVDKAQLPENPVKPKKVLNIAIAFFLGLMVSVGIAFILEYMDNTIKTQNDIEKYLEIPVLGIIPEHEAE</sequence>
<evidence type="ECO:0000313" key="11">
    <source>
        <dbReference type="Proteomes" id="UP001078443"/>
    </source>
</evidence>
<evidence type="ECO:0000259" key="9">
    <source>
        <dbReference type="Pfam" id="PF13807"/>
    </source>
</evidence>
<reference evidence="10" key="1">
    <citation type="submission" date="2022-12" db="EMBL/GenBank/DDBJ databases">
        <authorList>
            <person name="Wang J."/>
        </authorList>
    </citation>
    <scope>NUCLEOTIDE SEQUENCE</scope>
    <source>
        <strain evidence="10">HY-45-18</strain>
    </source>
</reference>
<dbReference type="Proteomes" id="UP001078443">
    <property type="component" value="Unassembled WGS sequence"/>
</dbReference>
<accession>A0ABT4D167</accession>
<organism evidence="10 11">
    <name type="scientific">Clostridium aestuarii</name>
    <dbReference type="NCBI Taxonomy" id="338193"/>
    <lineage>
        <taxon>Bacteria</taxon>
        <taxon>Bacillati</taxon>
        <taxon>Bacillota</taxon>
        <taxon>Clostridia</taxon>
        <taxon>Eubacteriales</taxon>
        <taxon>Clostridiaceae</taxon>
        <taxon>Clostridium</taxon>
    </lineage>
</organism>
<protein>
    <submittedName>
        <fullName evidence="10">Wzz/FepE/Etk N-terminal domain-containing protein</fullName>
    </submittedName>
</protein>
<gene>
    <name evidence="10" type="ORF">OW763_08380</name>
</gene>
<dbReference type="InterPro" id="IPR003856">
    <property type="entry name" value="LPS_length_determ_N"/>
</dbReference>
<evidence type="ECO:0000256" key="2">
    <source>
        <dbReference type="ARBA" id="ARBA00006683"/>
    </source>
</evidence>
<feature type="domain" description="Polysaccharide chain length determinant N-terminal" evidence="8">
    <location>
        <begin position="6"/>
        <end position="99"/>
    </location>
</feature>
<evidence type="ECO:0000256" key="1">
    <source>
        <dbReference type="ARBA" id="ARBA00004651"/>
    </source>
</evidence>
<dbReference type="Pfam" id="PF02706">
    <property type="entry name" value="Wzz"/>
    <property type="match status" value="1"/>
</dbReference>
<keyword evidence="5 7" id="KW-1133">Transmembrane helix</keyword>
<comment type="subcellular location">
    <subcellularLocation>
        <location evidence="1">Cell membrane</location>
        <topology evidence="1">Multi-pass membrane protein</topology>
    </subcellularLocation>
</comment>
<evidence type="ECO:0000256" key="7">
    <source>
        <dbReference type="SAM" id="Phobius"/>
    </source>
</evidence>
<evidence type="ECO:0000256" key="4">
    <source>
        <dbReference type="ARBA" id="ARBA00022692"/>
    </source>
</evidence>
<dbReference type="RefSeq" id="WP_268040678.1">
    <property type="nucleotide sequence ID" value="NZ_JAPQER010000003.1"/>
</dbReference>